<dbReference type="PANTHER" id="PTHR11733:SF224">
    <property type="entry name" value="NEPRILYSIN-2"/>
    <property type="match status" value="1"/>
</dbReference>
<feature type="domain" description="Peptidase M13 C-terminal" evidence="9">
    <location>
        <begin position="650"/>
        <end position="854"/>
    </location>
</feature>
<dbReference type="InterPro" id="IPR042089">
    <property type="entry name" value="Peptidase_M13_dom_2"/>
</dbReference>
<name>A0A7R9BSB9_9CRUS</name>
<dbReference type="OrthoDB" id="6475849at2759"/>
<evidence type="ECO:0000256" key="2">
    <source>
        <dbReference type="ARBA" id="ARBA00007357"/>
    </source>
</evidence>
<dbReference type="Gene3D" id="1.10.1380.10">
    <property type="entry name" value="Neutral endopeptidase , domain2"/>
    <property type="match status" value="1"/>
</dbReference>
<dbReference type="InterPro" id="IPR008753">
    <property type="entry name" value="Peptidase_M13_N"/>
</dbReference>
<evidence type="ECO:0000256" key="8">
    <source>
        <dbReference type="SAM" id="SignalP"/>
    </source>
</evidence>
<dbReference type="Pfam" id="PF05649">
    <property type="entry name" value="Peptidase_M13_N"/>
    <property type="match status" value="1"/>
</dbReference>
<dbReference type="PRINTS" id="PR00786">
    <property type="entry name" value="NEPRILYSIN"/>
</dbReference>
<evidence type="ECO:0000256" key="3">
    <source>
        <dbReference type="ARBA" id="ARBA00022670"/>
    </source>
</evidence>
<dbReference type="Pfam" id="PF01431">
    <property type="entry name" value="Peptidase_M13"/>
    <property type="match status" value="1"/>
</dbReference>
<keyword evidence="3" id="KW-0645">Protease</keyword>
<feature type="domain" description="Peptidase M13 N-terminal" evidence="10">
    <location>
        <begin position="199"/>
        <end position="589"/>
    </location>
</feature>
<keyword evidence="12" id="KW-1185">Reference proteome</keyword>
<keyword evidence="8" id="KW-0732">Signal</keyword>
<evidence type="ECO:0000256" key="5">
    <source>
        <dbReference type="ARBA" id="ARBA00022801"/>
    </source>
</evidence>
<dbReference type="EMBL" id="CAJPEX010002284">
    <property type="protein sequence ID" value="CAG0920793.1"/>
    <property type="molecule type" value="Genomic_DNA"/>
</dbReference>
<dbReference type="PROSITE" id="PS51885">
    <property type="entry name" value="NEPRILYSIN"/>
    <property type="match status" value="1"/>
</dbReference>
<evidence type="ECO:0000313" key="12">
    <source>
        <dbReference type="Proteomes" id="UP000678499"/>
    </source>
</evidence>
<dbReference type="GO" id="GO:0046872">
    <property type="term" value="F:metal ion binding"/>
    <property type="evidence" value="ECO:0007669"/>
    <property type="project" value="UniProtKB-KW"/>
</dbReference>
<dbReference type="SUPFAM" id="SSF55486">
    <property type="entry name" value="Metalloproteases ('zincins'), catalytic domain"/>
    <property type="match status" value="1"/>
</dbReference>
<feature type="chain" id="PRO_5036210217" description="Membrane metallo-endopeptidase-like 1" evidence="8">
    <location>
        <begin position="25"/>
        <end position="857"/>
    </location>
</feature>
<comment type="cofactor">
    <cofactor evidence="1">
        <name>Zn(2+)</name>
        <dbReference type="ChEBI" id="CHEBI:29105"/>
    </cofactor>
</comment>
<comment type="similarity">
    <text evidence="2">Belongs to the peptidase M13 family.</text>
</comment>
<evidence type="ECO:0000259" key="9">
    <source>
        <dbReference type="Pfam" id="PF01431"/>
    </source>
</evidence>
<keyword evidence="5" id="KW-0378">Hydrolase</keyword>
<accession>A0A7R9BSB9</accession>
<evidence type="ECO:0000256" key="4">
    <source>
        <dbReference type="ARBA" id="ARBA00022723"/>
    </source>
</evidence>
<evidence type="ECO:0000256" key="6">
    <source>
        <dbReference type="ARBA" id="ARBA00022833"/>
    </source>
</evidence>
<dbReference type="EMBL" id="OA884321">
    <property type="protein sequence ID" value="CAD7280641.1"/>
    <property type="molecule type" value="Genomic_DNA"/>
</dbReference>
<gene>
    <name evidence="11" type="ORF">NMOB1V02_LOCUS8299</name>
</gene>
<organism evidence="11">
    <name type="scientific">Notodromas monacha</name>
    <dbReference type="NCBI Taxonomy" id="399045"/>
    <lineage>
        <taxon>Eukaryota</taxon>
        <taxon>Metazoa</taxon>
        <taxon>Ecdysozoa</taxon>
        <taxon>Arthropoda</taxon>
        <taxon>Crustacea</taxon>
        <taxon>Oligostraca</taxon>
        <taxon>Ostracoda</taxon>
        <taxon>Podocopa</taxon>
        <taxon>Podocopida</taxon>
        <taxon>Cypridocopina</taxon>
        <taxon>Cypridoidea</taxon>
        <taxon>Cyprididae</taxon>
        <taxon>Notodromas</taxon>
    </lineage>
</organism>
<dbReference type="GO" id="GO:0004222">
    <property type="term" value="F:metalloendopeptidase activity"/>
    <property type="evidence" value="ECO:0007669"/>
    <property type="project" value="InterPro"/>
</dbReference>
<dbReference type="PANTHER" id="PTHR11733">
    <property type="entry name" value="ZINC METALLOPROTEASE FAMILY M13 NEPRILYSIN-RELATED"/>
    <property type="match status" value="1"/>
</dbReference>
<dbReference type="Gene3D" id="3.40.390.10">
    <property type="entry name" value="Collagenase (Catalytic Domain)"/>
    <property type="match status" value="1"/>
</dbReference>
<dbReference type="AlphaFoldDB" id="A0A7R9BSB9"/>
<dbReference type="GO" id="GO:0005886">
    <property type="term" value="C:plasma membrane"/>
    <property type="evidence" value="ECO:0007669"/>
    <property type="project" value="TreeGrafter"/>
</dbReference>
<evidence type="ECO:0000256" key="7">
    <source>
        <dbReference type="ARBA" id="ARBA00023049"/>
    </source>
</evidence>
<reference evidence="11" key="1">
    <citation type="submission" date="2020-11" db="EMBL/GenBank/DDBJ databases">
        <authorList>
            <person name="Tran Van P."/>
        </authorList>
    </citation>
    <scope>NUCLEOTIDE SEQUENCE</scope>
</reference>
<sequence>MSRFNYLFTLSAFISLFAGSFVTSTAIPKDDSSGATTKIIAPSHQPFLSLFVVIVAGTTTVDPSSDDDDFHYNNYGGTKAVAKRSVVVDGRRRLDVSAMHAILDEPSKRKFSNGRRRFVKSKNKGKKGVTFERRFAFDKDIELQRHLELGVSQSDAAVDKGKADGDFIEQKKDDKICFSKSCVQAASDILDNMDRTANPCEDFYQFTCGTFLKNTVIPDDKTSVSQFSKISDELKEKLRLLVQEKPDAEKEIAPFSNLKRLYQSCLNKTRVTELGLSPLTDVLKELGGWPAVAGDAWKEDQFSWTEIVYKFRTMGFSVDYFFDFSIVNDLKNSTWRIIDIDQPSLGMSRKYFMKGINDPDIVAYHKYQTDLAILLGADPETAKKDMKDALLFEINMSNFSLPDEERRNTTSLYNKMTVGDLVQRWPSIPWIDYINKLLAPFHKIDKTEPVIVDVPSYITAFEKLIAETPKRVIANYVMWRIAAASAGYLTENARDIQLEFSAKLTGRSEQQARWKECMGVVLGSYSNAIGSMYVRRYFDESAKHAALEMVQDIREEFDDILDEIDWMDSKTRLRAKEKSTRIVSHIAYPSELLEDKKLVDLYDGLNMKEEFYYKNMLDLTVFGTDYSFKRLREFVNKTDWISHGKAAVVNAFYSPLENSIQFPAGILQGVFFNAERPKYLNYGAIGFVIGHEITHGFDDQGKQFDSDGNLVDWWEPDTAEKFKDKAQCIIWQYGNYTVPEIDLNVNGQNTQGESIADNGGLKAAYRAYTRRMSRAGHREPRLPGLDLSPNQMFWVSAGNVWCTKMRKEQEKLLVLSDPHPPSRFRINGAVVNNRDFAMDFKCAAGTPMNPSNKCIVW</sequence>
<evidence type="ECO:0000256" key="1">
    <source>
        <dbReference type="ARBA" id="ARBA00001947"/>
    </source>
</evidence>
<keyword evidence="7" id="KW-0482">Metalloprotease</keyword>
<dbReference type="InterPro" id="IPR018497">
    <property type="entry name" value="Peptidase_M13_C"/>
</dbReference>
<evidence type="ECO:0008006" key="13">
    <source>
        <dbReference type="Google" id="ProtNLM"/>
    </source>
</evidence>
<dbReference type="InterPro" id="IPR000718">
    <property type="entry name" value="Peptidase_M13"/>
</dbReference>
<keyword evidence="6" id="KW-0862">Zinc</keyword>
<evidence type="ECO:0000259" key="10">
    <source>
        <dbReference type="Pfam" id="PF05649"/>
    </source>
</evidence>
<dbReference type="Proteomes" id="UP000678499">
    <property type="component" value="Unassembled WGS sequence"/>
</dbReference>
<proteinExistence type="inferred from homology"/>
<dbReference type="CDD" id="cd08662">
    <property type="entry name" value="M13"/>
    <property type="match status" value="1"/>
</dbReference>
<feature type="signal peptide" evidence="8">
    <location>
        <begin position="1"/>
        <end position="24"/>
    </location>
</feature>
<evidence type="ECO:0000313" key="11">
    <source>
        <dbReference type="EMBL" id="CAD7280641.1"/>
    </source>
</evidence>
<dbReference type="GO" id="GO:0016485">
    <property type="term" value="P:protein processing"/>
    <property type="evidence" value="ECO:0007669"/>
    <property type="project" value="TreeGrafter"/>
</dbReference>
<protein>
    <recommendedName>
        <fullName evidence="13">Membrane metallo-endopeptidase-like 1</fullName>
    </recommendedName>
</protein>
<keyword evidence="4" id="KW-0479">Metal-binding</keyword>
<dbReference type="InterPro" id="IPR024079">
    <property type="entry name" value="MetalloPept_cat_dom_sf"/>
</dbReference>